<gene>
    <name evidence="3" type="ORF">A2721_00890</name>
</gene>
<comment type="caution">
    <text evidence="3">The sequence shown here is derived from an EMBL/GenBank/DDBJ whole genome shotgun (WGS) entry which is preliminary data.</text>
</comment>
<evidence type="ECO:0000313" key="3">
    <source>
        <dbReference type="EMBL" id="OGG19656.1"/>
    </source>
</evidence>
<feature type="region of interest" description="Disordered" evidence="1">
    <location>
        <begin position="1"/>
        <end position="20"/>
    </location>
</feature>
<dbReference type="EMBL" id="MFJK01000005">
    <property type="protein sequence ID" value="OGG19656.1"/>
    <property type="molecule type" value="Genomic_DNA"/>
</dbReference>
<reference evidence="3 4" key="1">
    <citation type="journal article" date="2016" name="Nat. Commun.">
        <title>Thousands of microbial genomes shed light on interconnected biogeochemical processes in an aquifer system.</title>
        <authorList>
            <person name="Anantharaman K."/>
            <person name="Brown C.T."/>
            <person name="Hug L.A."/>
            <person name="Sharon I."/>
            <person name="Castelle C.J."/>
            <person name="Probst A.J."/>
            <person name="Thomas B.C."/>
            <person name="Singh A."/>
            <person name="Wilkins M.J."/>
            <person name="Karaoz U."/>
            <person name="Brodie E.L."/>
            <person name="Williams K.H."/>
            <person name="Hubbard S.S."/>
            <person name="Banfield J.F."/>
        </authorList>
    </citation>
    <scope>NUCLEOTIDE SEQUENCE [LARGE SCALE GENOMIC DNA]</scope>
</reference>
<name>A0A1F6A4U2_9BACT</name>
<evidence type="ECO:0000313" key="4">
    <source>
        <dbReference type="Proteomes" id="UP000177871"/>
    </source>
</evidence>
<feature type="compositionally biased region" description="Polar residues" evidence="1">
    <location>
        <begin position="1"/>
        <end position="12"/>
    </location>
</feature>
<evidence type="ECO:0000259" key="2">
    <source>
        <dbReference type="Pfam" id="PF01402"/>
    </source>
</evidence>
<feature type="domain" description="Ribbon-helix-helix protein CopG" evidence="2">
    <location>
        <begin position="6"/>
        <end position="44"/>
    </location>
</feature>
<accession>A0A1F6A4U2</accession>
<dbReference type="Pfam" id="PF01402">
    <property type="entry name" value="RHH_1"/>
    <property type="match status" value="1"/>
</dbReference>
<dbReference type="STRING" id="1798381.A2721_00890"/>
<protein>
    <recommendedName>
        <fullName evidence="2">Ribbon-helix-helix protein CopG domain-containing protein</fullName>
    </recommendedName>
</protein>
<dbReference type="GO" id="GO:0006355">
    <property type="term" value="P:regulation of DNA-templated transcription"/>
    <property type="evidence" value="ECO:0007669"/>
    <property type="project" value="InterPro"/>
</dbReference>
<dbReference type="InterPro" id="IPR002145">
    <property type="entry name" value="CopG"/>
</dbReference>
<dbReference type="Proteomes" id="UP000177871">
    <property type="component" value="Unassembled WGS sequence"/>
</dbReference>
<evidence type="ECO:0000256" key="1">
    <source>
        <dbReference type="SAM" id="MobiDB-lite"/>
    </source>
</evidence>
<dbReference type="AlphaFoldDB" id="A0A1F6A4U2"/>
<organism evidence="3 4">
    <name type="scientific">Candidatus Gottesmanbacteria bacterium RIFCSPHIGHO2_01_FULL_47_48</name>
    <dbReference type="NCBI Taxonomy" id="1798381"/>
    <lineage>
        <taxon>Bacteria</taxon>
        <taxon>Candidatus Gottesmaniibacteriota</taxon>
    </lineage>
</organism>
<proteinExistence type="predicted"/>
<dbReference type="InterPro" id="IPR013321">
    <property type="entry name" value="Arc_rbn_hlx_hlx"/>
</dbReference>
<dbReference type="Gene3D" id="1.10.1220.10">
    <property type="entry name" value="Met repressor-like"/>
    <property type="match status" value="1"/>
</dbReference>
<sequence length="87" mass="10091">MNTMTRTQISLSKSDRKAADQIAGRHNVSLAEVIRQALREYVQKQQQRRAERKALAERLAGAWKNSPNWKGVDAVKYQREIRREKGI</sequence>